<keyword evidence="6" id="KW-0966">Cell projection</keyword>
<evidence type="ECO:0000313" key="7">
    <source>
        <dbReference type="Proteomes" id="UP001175604"/>
    </source>
</evidence>
<evidence type="ECO:0000256" key="4">
    <source>
        <dbReference type="ARBA" id="ARBA00023186"/>
    </source>
</evidence>
<reference evidence="6" key="1">
    <citation type="submission" date="2023-06" db="EMBL/GenBank/DDBJ databases">
        <title>full genome analysis of Phenantherene degrader P3.</title>
        <authorList>
            <person name="Akbar A."/>
            <person name="Rahmeh R."/>
            <person name="Kishk M."/>
        </authorList>
    </citation>
    <scope>NUCLEOTIDE SEQUENCE</scope>
    <source>
        <strain evidence="6">P3</strain>
    </source>
</reference>
<proteinExistence type="predicted"/>
<protein>
    <recommendedName>
        <fullName evidence="5">Flagellar protein FliT</fullName>
    </recommendedName>
</protein>
<comment type="subcellular location">
    <subcellularLocation>
        <location evidence="1">Cytoplasm</location>
        <location evidence="1">Cytosol</location>
    </subcellularLocation>
</comment>
<evidence type="ECO:0000256" key="3">
    <source>
        <dbReference type="ARBA" id="ARBA00022795"/>
    </source>
</evidence>
<name>A0ABT7WA49_9BORD</name>
<dbReference type="EMBL" id="JAUDJE010000041">
    <property type="protein sequence ID" value="MDM9562059.1"/>
    <property type="molecule type" value="Genomic_DNA"/>
</dbReference>
<sequence length="116" mass="12917">MTSTLRHAPVLDIYREIANLTDQMHAAARAGDWSTVLNCGQRYCELVERLRIVDPVTPLDHAGREAKYDLLVRILDNDAATRDLAIPQMARLSDLLGRMKRQQSLLSAYGAQPSAA</sequence>
<evidence type="ECO:0000256" key="5">
    <source>
        <dbReference type="ARBA" id="ARBA00093797"/>
    </source>
</evidence>
<keyword evidence="4" id="KW-0143">Chaperone</keyword>
<dbReference type="Gene3D" id="1.20.58.380">
    <property type="entry name" value="Flagellar protein flit"/>
    <property type="match status" value="1"/>
</dbReference>
<keyword evidence="3" id="KW-1005">Bacterial flagellum biogenesis</keyword>
<evidence type="ECO:0000256" key="1">
    <source>
        <dbReference type="ARBA" id="ARBA00004514"/>
    </source>
</evidence>
<keyword evidence="6" id="KW-0969">Cilium</keyword>
<accession>A0ABT7WA49</accession>
<organism evidence="6 7">
    <name type="scientific">Bordetella petrii</name>
    <dbReference type="NCBI Taxonomy" id="94624"/>
    <lineage>
        <taxon>Bacteria</taxon>
        <taxon>Pseudomonadati</taxon>
        <taxon>Pseudomonadota</taxon>
        <taxon>Betaproteobacteria</taxon>
        <taxon>Burkholderiales</taxon>
        <taxon>Alcaligenaceae</taxon>
        <taxon>Bordetella</taxon>
    </lineage>
</organism>
<keyword evidence="2" id="KW-0963">Cytoplasm</keyword>
<dbReference type="InterPro" id="IPR008622">
    <property type="entry name" value="FliT"/>
</dbReference>
<dbReference type="RefSeq" id="WP_028356293.1">
    <property type="nucleotide sequence ID" value="NZ_JAUDJE010000041.1"/>
</dbReference>
<evidence type="ECO:0000313" key="6">
    <source>
        <dbReference type="EMBL" id="MDM9562059.1"/>
    </source>
</evidence>
<gene>
    <name evidence="6" type="ORF">QUC21_23710</name>
</gene>
<evidence type="ECO:0000256" key="2">
    <source>
        <dbReference type="ARBA" id="ARBA00022490"/>
    </source>
</evidence>
<dbReference type="Proteomes" id="UP001175604">
    <property type="component" value="Unassembled WGS sequence"/>
</dbReference>
<comment type="caution">
    <text evidence="6">The sequence shown here is derived from an EMBL/GenBank/DDBJ whole genome shotgun (WGS) entry which is preliminary data.</text>
</comment>
<keyword evidence="6" id="KW-0282">Flagellum</keyword>
<dbReference type="Pfam" id="PF05400">
    <property type="entry name" value="FliT"/>
    <property type="match status" value="1"/>
</dbReference>
<keyword evidence="7" id="KW-1185">Reference proteome</keyword>